<dbReference type="STRING" id="5539.A0A3E2HA01"/>
<organism evidence="3 4">
    <name type="scientific">Scytalidium lignicola</name>
    <name type="common">Hyphomycete</name>
    <dbReference type="NCBI Taxonomy" id="5539"/>
    <lineage>
        <taxon>Eukaryota</taxon>
        <taxon>Fungi</taxon>
        <taxon>Dikarya</taxon>
        <taxon>Ascomycota</taxon>
        <taxon>Pezizomycotina</taxon>
        <taxon>Leotiomycetes</taxon>
        <taxon>Leotiomycetes incertae sedis</taxon>
        <taxon>Scytalidium</taxon>
    </lineage>
</organism>
<reference evidence="3 4" key="1">
    <citation type="submission" date="2018-05" db="EMBL/GenBank/DDBJ databases">
        <title>Draft genome sequence of Scytalidium lignicola DSM 105466, a ubiquitous saprotrophic fungus.</title>
        <authorList>
            <person name="Buettner E."/>
            <person name="Gebauer A.M."/>
            <person name="Hofrichter M."/>
            <person name="Liers C."/>
            <person name="Kellner H."/>
        </authorList>
    </citation>
    <scope>NUCLEOTIDE SEQUENCE [LARGE SCALE GENOMIC DNA]</scope>
    <source>
        <strain evidence="3 4">DSM 105466</strain>
    </source>
</reference>
<keyword evidence="4" id="KW-1185">Reference proteome</keyword>
<protein>
    <recommendedName>
        <fullName evidence="5">Transcription factor domain-containing protein</fullName>
    </recommendedName>
</protein>
<feature type="non-terminal residue" evidence="3">
    <location>
        <position position="1"/>
    </location>
</feature>
<dbReference type="AlphaFoldDB" id="A0A3E2HA01"/>
<feature type="region of interest" description="Disordered" evidence="2">
    <location>
        <begin position="280"/>
        <end position="312"/>
    </location>
</feature>
<evidence type="ECO:0000256" key="1">
    <source>
        <dbReference type="ARBA" id="ARBA00023242"/>
    </source>
</evidence>
<dbReference type="PANTHER" id="PTHR37534:SF2">
    <property type="entry name" value="N-ACETYLTRANSFERASE DOMAIN-CONTAINING PROTEIN"/>
    <property type="match status" value="1"/>
</dbReference>
<gene>
    <name evidence="3" type="ORF">B7463_g6069</name>
</gene>
<keyword evidence="1" id="KW-0539">Nucleus</keyword>
<dbReference type="EMBL" id="NCSJ02000104">
    <property type="protein sequence ID" value="RFU30276.1"/>
    <property type="molecule type" value="Genomic_DNA"/>
</dbReference>
<evidence type="ECO:0000256" key="2">
    <source>
        <dbReference type="SAM" id="MobiDB-lite"/>
    </source>
</evidence>
<dbReference type="Proteomes" id="UP000258309">
    <property type="component" value="Unassembled WGS sequence"/>
</dbReference>
<evidence type="ECO:0000313" key="3">
    <source>
        <dbReference type="EMBL" id="RFU30276.1"/>
    </source>
</evidence>
<dbReference type="GO" id="GO:0005634">
    <property type="term" value="C:nucleus"/>
    <property type="evidence" value="ECO:0007669"/>
    <property type="project" value="TreeGrafter"/>
</dbReference>
<evidence type="ECO:0008006" key="5">
    <source>
        <dbReference type="Google" id="ProtNLM"/>
    </source>
</evidence>
<comment type="caution">
    <text evidence="3">The sequence shown here is derived from an EMBL/GenBank/DDBJ whole genome shotgun (WGS) entry which is preliminary data.</text>
</comment>
<dbReference type="PANTHER" id="PTHR37534">
    <property type="entry name" value="TRANSCRIPTIONAL ACTIVATOR PROTEIN UGA3"/>
    <property type="match status" value="1"/>
</dbReference>
<name>A0A3E2HA01_SCYLI</name>
<feature type="compositionally biased region" description="Low complexity" evidence="2">
    <location>
        <begin position="300"/>
        <end position="312"/>
    </location>
</feature>
<dbReference type="OrthoDB" id="4525710at2759"/>
<feature type="non-terminal residue" evidence="3">
    <location>
        <position position="710"/>
    </location>
</feature>
<dbReference type="GO" id="GO:0000976">
    <property type="term" value="F:transcription cis-regulatory region binding"/>
    <property type="evidence" value="ECO:0007669"/>
    <property type="project" value="TreeGrafter"/>
</dbReference>
<evidence type="ECO:0000313" key="4">
    <source>
        <dbReference type="Proteomes" id="UP000258309"/>
    </source>
</evidence>
<dbReference type="GO" id="GO:0045944">
    <property type="term" value="P:positive regulation of transcription by RNA polymerase II"/>
    <property type="evidence" value="ECO:0007669"/>
    <property type="project" value="TreeGrafter"/>
</dbReference>
<dbReference type="GO" id="GO:0003700">
    <property type="term" value="F:DNA-binding transcription factor activity"/>
    <property type="evidence" value="ECO:0007669"/>
    <property type="project" value="TreeGrafter"/>
</dbReference>
<proteinExistence type="predicted"/>
<accession>A0A3E2HA01</accession>
<sequence>MHLASSRTFQPTTAKRGFLLYISRSDPLSRFIDPYLSASFLCPTELVENLDYPGHSWTAAQYRVPGSSPRVDSSPVGNPANSLTYSGFGSYSGLCREKHLKFEFDATGEETLARRSRATAVGDGDAVFELRRISHTSSTPPHVGVVESPSNYVDTIPTNANSLSLVSYDGDTTEPHQTAAARFSPRVRNDFNRAAWPLDSSSPDDLHDYVSLSGDDLFQHPPAIFGLPLTATISTDYGAHANLESYEAPDFVSRGDVANEHTDAPVALAHNHAATKVALEPGYQHGRQRGSRQDYSGHITTSSVHSSSPSTFSSPRQYVFQRSEPLQTREAHLVKFFMQTWGPLLDCNDPERHFALTVSQLALTKAPCLLSAILTISALQLSRVSNYPISAAKQYRRQCGRCLIPVLQDLTNHEMEGAIFTIKVVLSNFVDIVASCERPPDSLFSSSLALSTSPWYAYVDEEGSLKRAAFWVHVREDIHVALFLRCPIKIDYMLFQQNIEAVAQLTNADLIERQGGSSSASTKTSRPTIECAWSNQMIGLTCDVINFCFGPEQDKTVDAWATLLAKAERWNLEKPATFAPFHEQDAKPEENQVFLRISLSCDWHVMGLLYYHLSLILLKSNSPGQQRVFVTTFHGKGEIINHTRILCGIVISNPIAQALIVACHMINVAGVFLESPGEQNEVLQLLQMTRTATGWPVAEVSGEEAQGGLG</sequence>